<protein>
    <recommendedName>
        <fullName evidence="1">N-acetyltransferase domain-containing protein</fullName>
    </recommendedName>
</protein>
<dbReference type="GO" id="GO:0016747">
    <property type="term" value="F:acyltransferase activity, transferring groups other than amino-acyl groups"/>
    <property type="evidence" value="ECO:0007669"/>
    <property type="project" value="InterPro"/>
</dbReference>
<name>A0A8S0VS73_CYCAE</name>
<dbReference type="SUPFAM" id="SSF55729">
    <property type="entry name" value="Acyl-CoA N-acyltransferases (Nat)"/>
    <property type="match status" value="1"/>
</dbReference>
<dbReference type="CDD" id="cd04301">
    <property type="entry name" value="NAT_SF"/>
    <property type="match status" value="1"/>
</dbReference>
<keyword evidence="3" id="KW-1185">Reference proteome</keyword>
<proteinExistence type="predicted"/>
<evidence type="ECO:0000259" key="1">
    <source>
        <dbReference type="PROSITE" id="PS51186"/>
    </source>
</evidence>
<dbReference type="Proteomes" id="UP000467700">
    <property type="component" value="Unassembled WGS sequence"/>
</dbReference>
<gene>
    <name evidence="2" type="ORF">AAE3_LOCUS8295</name>
</gene>
<reference evidence="2 3" key="1">
    <citation type="submission" date="2020-01" db="EMBL/GenBank/DDBJ databases">
        <authorList>
            <person name="Gupta K D."/>
        </authorList>
    </citation>
    <scope>NUCLEOTIDE SEQUENCE [LARGE SCALE GENOMIC DNA]</scope>
</reference>
<dbReference type="PROSITE" id="PS51186">
    <property type="entry name" value="GNAT"/>
    <property type="match status" value="1"/>
</dbReference>
<dbReference type="InterPro" id="IPR000182">
    <property type="entry name" value="GNAT_dom"/>
</dbReference>
<comment type="caution">
    <text evidence="2">The sequence shown here is derived from an EMBL/GenBank/DDBJ whole genome shotgun (WGS) entry which is preliminary data.</text>
</comment>
<evidence type="ECO:0000313" key="2">
    <source>
        <dbReference type="EMBL" id="CAA7266079.1"/>
    </source>
</evidence>
<organism evidence="2 3">
    <name type="scientific">Cyclocybe aegerita</name>
    <name type="common">Black poplar mushroom</name>
    <name type="synonym">Agrocybe aegerita</name>
    <dbReference type="NCBI Taxonomy" id="1973307"/>
    <lineage>
        <taxon>Eukaryota</taxon>
        <taxon>Fungi</taxon>
        <taxon>Dikarya</taxon>
        <taxon>Basidiomycota</taxon>
        <taxon>Agaricomycotina</taxon>
        <taxon>Agaricomycetes</taxon>
        <taxon>Agaricomycetidae</taxon>
        <taxon>Agaricales</taxon>
        <taxon>Agaricineae</taxon>
        <taxon>Bolbitiaceae</taxon>
        <taxon>Cyclocybe</taxon>
    </lineage>
</organism>
<dbReference type="Pfam" id="PF13508">
    <property type="entry name" value="Acetyltransf_7"/>
    <property type="match status" value="1"/>
</dbReference>
<accession>A0A8S0VS73</accession>
<feature type="domain" description="N-acetyltransferase" evidence="1">
    <location>
        <begin position="11"/>
        <end position="171"/>
    </location>
</feature>
<dbReference type="EMBL" id="CACVBS010000052">
    <property type="protein sequence ID" value="CAA7266079.1"/>
    <property type="molecule type" value="Genomic_DNA"/>
</dbReference>
<dbReference type="OrthoDB" id="410198at2759"/>
<evidence type="ECO:0000313" key="3">
    <source>
        <dbReference type="Proteomes" id="UP000467700"/>
    </source>
</evidence>
<dbReference type="AlphaFoldDB" id="A0A8S0VS73"/>
<sequence length="193" mass="21657">MGKENFDGSWIQLDKITANQTLLLRHSVLWPEKDISEMVLPEDKTGKHYGAFLPHTGDPVAVISLFVEEAPIDKNSDLEATAHSSAMVYRHPRAVRFRKFACEQQYQGKGIGTRLLTYALSMARSELDVVMAWCDARTTALGWYQKRGFVAFGAAFYKGPVEYVRLKIDLDDVALQQPGSTEENTVMKASIVQ</sequence>
<dbReference type="Gene3D" id="3.40.630.30">
    <property type="match status" value="1"/>
</dbReference>
<dbReference type="InterPro" id="IPR016181">
    <property type="entry name" value="Acyl_CoA_acyltransferase"/>
</dbReference>